<evidence type="ECO:0000256" key="8">
    <source>
        <dbReference type="SAM" id="Coils"/>
    </source>
</evidence>
<dbReference type="InterPro" id="IPR041123">
    <property type="entry name" value="CRM1_repeat"/>
</dbReference>
<dbReference type="PROSITE" id="PS50166">
    <property type="entry name" value="IMPORTIN_B_NT"/>
    <property type="match status" value="1"/>
</dbReference>
<dbReference type="GO" id="GO:0000055">
    <property type="term" value="P:ribosomal large subunit export from nucleus"/>
    <property type="evidence" value="ECO:0007669"/>
    <property type="project" value="TreeGrafter"/>
</dbReference>
<dbReference type="GO" id="GO:0006611">
    <property type="term" value="P:protein export from nucleus"/>
    <property type="evidence" value="ECO:0007669"/>
    <property type="project" value="InterPro"/>
</dbReference>
<dbReference type="GO" id="GO:0000056">
    <property type="term" value="P:ribosomal small subunit export from nucleus"/>
    <property type="evidence" value="ECO:0007669"/>
    <property type="project" value="TreeGrafter"/>
</dbReference>
<dbReference type="SUPFAM" id="SSF48371">
    <property type="entry name" value="ARM repeat"/>
    <property type="match status" value="1"/>
</dbReference>
<organism evidence="10 11">
    <name type="scientific">Mucor velutinosus</name>
    <dbReference type="NCBI Taxonomy" id="708070"/>
    <lineage>
        <taxon>Eukaryota</taxon>
        <taxon>Fungi</taxon>
        <taxon>Fungi incertae sedis</taxon>
        <taxon>Mucoromycota</taxon>
        <taxon>Mucoromycotina</taxon>
        <taxon>Mucoromycetes</taxon>
        <taxon>Mucorales</taxon>
        <taxon>Mucorineae</taxon>
        <taxon>Mucoraceae</taxon>
        <taxon>Mucor</taxon>
    </lineage>
</organism>
<protein>
    <recommendedName>
        <fullName evidence="7">Exportin-1</fullName>
    </recommendedName>
</protein>
<dbReference type="InterPro" id="IPR011989">
    <property type="entry name" value="ARM-like"/>
</dbReference>
<dbReference type="Proteomes" id="UP001304243">
    <property type="component" value="Unassembled WGS sequence"/>
</dbReference>
<dbReference type="SMART" id="SM01102">
    <property type="entry name" value="CRM1_C"/>
    <property type="match status" value="1"/>
</dbReference>
<proteinExistence type="inferred from homology"/>
<dbReference type="FunFam" id="1.25.10.10:FF:001255">
    <property type="entry name" value="Exportin 1"/>
    <property type="match status" value="1"/>
</dbReference>
<dbReference type="EMBL" id="JASEJX010000016">
    <property type="protein sequence ID" value="KAK4513401.1"/>
    <property type="molecule type" value="Genomic_DNA"/>
</dbReference>
<dbReference type="InterPro" id="IPR041235">
    <property type="entry name" value="Exp1_repeat_2"/>
</dbReference>
<dbReference type="InterPro" id="IPR016024">
    <property type="entry name" value="ARM-type_fold"/>
</dbReference>
<dbReference type="Pfam" id="PF08389">
    <property type="entry name" value="Xpo1"/>
    <property type="match status" value="1"/>
</dbReference>
<keyword evidence="5" id="KW-0653">Protein transport</keyword>
<dbReference type="PANTHER" id="PTHR11223">
    <property type="entry name" value="EXPORTIN 1/5"/>
    <property type="match status" value="1"/>
</dbReference>
<reference evidence="10 11" key="1">
    <citation type="submission" date="2022-11" db="EMBL/GenBank/DDBJ databases">
        <title>Mucor velutinosus strain NIH1002 WGS.</title>
        <authorList>
            <person name="Subramanian P."/>
            <person name="Mullikin J.C."/>
            <person name="Segre J.A."/>
            <person name="Zelazny A.M."/>
        </authorList>
    </citation>
    <scope>NUCLEOTIDE SEQUENCE [LARGE SCALE GENOMIC DNA]</scope>
    <source>
        <strain evidence="10 11">NIH1002</strain>
    </source>
</reference>
<dbReference type="GO" id="GO:0051028">
    <property type="term" value="P:mRNA transport"/>
    <property type="evidence" value="ECO:0007669"/>
    <property type="project" value="UniProtKB-KW"/>
</dbReference>
<dbReference type="GO" id="GO:0031267">
    <property type="term" value="F:small GTPase binding"/>
    <property type="evidence" value="ECO:0007669"/>
    <property type="project" value="InterPro"/>
</dbReference>
<dbReference type="Gene3D" id="1.25.10.10">
    <property type="entry name" value="Leucine-rich Repeat Variant"/>
    <property type="match status" value="1"/>
</dbReference>
<keyword evidence="3" id="KW-0813">Transport</keyword>
<evidence type="ECO:0000313" key="10">
    <source>
        <dbReference type="EMBL" id="KAK4513401.1"/>
    </source>
</evidence>
<dbReference type="PANTHER" id="PTHR11223:SF2">
    <property type="entry name" value="EXPORTIN-1"/>
    <property type="match status" value="1"/>
</dbReference>
<dbReference type="Pfam" id="PF18787">
    <property type="entry name" value="CRM1_repeat_3"/>
    <property type="match status" value="1"/>
</dbReference>
<accession>A0AAN7DEQ6</accession>
<dbReference type="GO" id="GO:0005634">
    <property type="term" value="C:nucleus"/>
    <property type="evidence" value="ECO:0007669"/>
    <property type="project" value="UniProtKB-SubCell"/>
</dbReference>
<evidence type="ECO:0000313" key="11">
    <source>
        <dbReference type="Proteomes" id="UP001304243"/>
    </source>
</evidence>
<feature type="coiled-coil region" evidence="8">
    <location>
        <begin position="977"/>
        <end position="1011"/>
    </location>
</feature>
<keyword evidence="11" id="KW-1185">Reference proteome</keyword>
<dbReference type="GO" id="GO:0005737">
    <property type="term" value="C:cytoplasm"/>
    <property type="evidence" value="ECO:0007669"/>
    <property type="project" value="TreeGrafter"/>
</dbReference>
<dbReference type="InterPro" id="IPR001494">
    <property type="entry name" value="Importin-beta_N"/>
</dbReference>
<evidence type="ECO:0000256" key="2">
    <source>
        <dbReference type="ARBA" id="ARBA00009466"/>
    </source>
</evidence>
<evidence type="ECO:0000256" key="4">
    <source>
        <dbReference type="ARBA" id="ARBA00022816"/>
    </source>
</evidence>
<dbReference type="Pfam" id="PF18784">
    <property type="entry name" value="CRM1_repeat_2"/>
    <property type="match status" value="1"/>
</dbReference>
<name>A0AAN7DEQ6_9FUNG</name>
<dbReference type="AlphaFoldDB" id="A0AAN7DEQ6"/>
<evidence type="ECO:0000256" key="6">
    <source>
        <dbReference type="ARBA" id="ARBA00023242"/>
    </source>
</evidence>
<dbReference type="InterPro" id="IPR013598">
    <property type="entry name" value="Exportin-1/Importin-b-like"/>
</dbReference>
<keyword evidence="6" id="KW-0539">Nucleus</keyword>
<dbReference type="Pfam" id="PF08767">
    <property type="entry name" value="CRM1_C"/>
    <property type="match status" value="1"/>
</dbReference>
<evidence type="ECO:0000256" key="7">
    <source>
        <dbReference type="ARBA" id="ARBA00073514"/>
    </source>
</evidence>
<dbReference type="Pfam" id="PF03810">
    <property type="entry name" value="IBN_N"/>
    <property type="match status" value="1"/>
</dbReference>
<dbReference type="SMART" id="SM00913">
    <property type="entry name" value="IBN_N"/>
    <property type="match status" value="1"/>
</dbReference>
<feature type="domain" description="Importin N-terminal" evidence="9">
    <location>
        <begin position="30"/>
        <end position="96"/>
    </location>
</feature>
<comment type="caution">
    <text evidence="10">The sequence shown here is derived from an EMBL/GenBank/DDBJ whole genome shotgun (WGS) entry which is preliminary data.</text>
</comment>
<evidence type="ECO:0000259" key="9">
    <source>
        <dbReference type="PROSITE" id="PS50166"/>
    </source>
</evidence>
<evidence type="ECO:0000256" key="1">
    <source>
        <dbReference type="ARBA" id="ARBA00004123"/>
    </source>
</evidence>
<comment type="subcellular location">
    <subcellularLocation>
        <location evidence="1">Nucleus</location>
    </subcellularLocation>
</comment>
<dbReference type="Pfam" id="PF18777">
    <property type="entry name" value="CRM1_repeat"/>
    <property type="match status" value="1"/>
</dbReference>
<gene>
    <name evidence="10" type="ORF">ATC70_005399</name>
</gene>
<dbReference type="GO" id="GO:0005049">
    <property type="term" value="F:nuclear export signal receptor activity"/>
    <property type="evidence" value="ECO:0007669"/>
    <property type="project" value="InterPro"/>
</dbReference>
<evidence type="ECO:0000256" key="5">
    <source>
        <dbReference type="ARBA" id="ARBA00022927"/>
    </source>
</evidence>
<dbReference type="InterPro" id="IPR045065">
    <property type="entry name" value="XPO1/5"/>
</dbReference>
<dbReference type="InterPro" id="IPR014877">
    <property type="entry name" value="XPO1_C_dom"/>
</dbReference>
<dbReference type="RefSeq" id="XP_064680067.1">
    <property type="nucleotide sequence ID" value="XM_064824690.1"/>
</dbReference>
<keyword evidence="8" id="KW-0175">Coiled coil</keyword>
<keyword evidence="4" id="KW-0509">mRNA transport</keyword>
<evidence type="ECO:0000256" key="3">
    <source>
        <dbReference type="ARBA" id="ARBA00022448"/>
    </source>
</evidence>
<dbReference type="GeneID" id="89949085"/>
<sequence>MMSIPFNVKEFDTIVQAFYEGKNSTERQKAQTVLTEFQSDASSWQLVDKILEQSNCLQSKFIALGVLEDFIKVRWNTIPIEQRVVMRDYIVKAIIQLSSNETTLRSAVLNKFDLVLVQIVKKDWPQYWPSFIQEIVDSSVSNVHLCENNMKILRYLSEEVFDFSVDHMTVAKMHKLKDQMVNEFGSIFDLCKTILAQKDTNAHLTKATLETLQKFICWIPVQFVYQQDLVQLLQANIKGDQRNLALQCFAEIISLDHVDSQQYSDIIFSIYTTVCSEIANTISKESDIAQQYIESDSYDQDFIQVLATFLTTMLSKYRLLIEGLNGGETSVHEMLFVLLKISQVPEREVWKICLEYWGKLAYDVLQDTNHGQTTPYQDILKQLCSIMVQNMVKPDDVFVIENDEGEISREFIKQSDTTALSKSMRHVFGLLTTLDPTYVQSLIREQLKQLQLDGASAIWSWDQLFRICWAIGMMSGAISEQQESQFLQTVLTGDLYQLLQKEETAGNLDQQWVVASCMLYIATQYPHFLKSTWTFTSWLLQRVFSYMQCQQDGLKEMACDSFLKICQGCKDEMVVSHQLASGEYSGCVLETVLTDLKRLTSQLNSHQICILYEAVGTMISATSDVQLQGRYIHSLMEIPNEMIKQSMANINATSSMKTIINTIKANIVACRPVGPIFREQLQHLTPILVECYTVIGQQIQARGPQEQLYLRARQLIVELLETFILSNDRLDIQDQTMLTSLLTVILMDYKNSTKPEAREPNVLGLLTCLFEKMQDPIWPDLLKETIDIVFVATLPMITANFVDYPECRHEFYRLLKVLNKRCFIDLFQSSQLFQVNMDSIMWGTKHTIRDISQIALQTCLHMVSEVSQMEDEDVSSQFFETYYVRILTDILEVLVDPDCRNGFNYQSQILARMLELVQEGEIYTRLFNPDQVSNPLMSNVEFLQQYVLDLLCNAFPLLHRDQIEVLVMGMFEYSGDLQRFQNDIRDFLIDIREVNDESEGKQKAQDELNAELELLRGL</sequence>
<comment type="similarity">
    <text evidence="2">Belongs to the exportin family.</text>
</comment>
<dbReference type="InterPro" id="IPR040485">
    <property type="entry name" value="XPO1_repeat_3"/>
</dbReference>